<dbReference type="Pfam" id="PF02627">
    <property type="entry name" value="CMD"/>
    <property type="match status" value="2"/>
</dbReference>
<evidence type="ECO:0000259" key="1">
    <source>
        <dbReference type="Pfam" id="PF02627"/>
    </source>
</evidence>
<dbReference type="InterPro" id="IPR003779">
    <property type="entry name" value="CMD-like"/>
</dbReference>
<proteinExistence type="predicted"/>
<reference evidence="3" key="1">
    <citation type="submission" date="2017-12" db="EMBL/GenBank/DDBJ databases">
        <title>Draft genome sequence of Telmatospirillum siberiense 26-4b1T, an acidotolerant peatland alphaproteobacterium potentially involved in sulfur cycling.</title>
        <authorList>
            <person name="Hausmann B."/>
            <person name="Pjevac P."/>
            <person name="Schreck K."/>
            <person name="Herbold C.W."/>
            <person name="Daims H."/>
            <person name="Wagner M."/>
            <person name="Pester M."/>
            <person name="Loy A."/>
        </authorList>
    </citation>
    <scope>NUCLEOTIDE SEQUENCE [LARGE SCALE GENOMIC DNA]</scope>
    <source>
        <strain evidence="3">26-4b1</strain>
    </source>
</reference>
<dbReference type="GO" id="GO:0051920">
    <property type="term" value="F:peroxiredoxin activity"/>
    <property type="evidence" value="ECO:0007669"/>
    <property type="project" value="InterPro"/>
</dbReference>
<dbReference type="Gene3D" id="1.20.1290.10">
    <property type="entry name" value="AhpD-like"/>
    <property type="match status" value="1"/>
</dbReference>
<comment type="caution">
    <text evidence="2">The sequence shown here is derived from an EMBL/GenBank/DDBJ whole genome shotgun (WGS) entry which is preliminary data.</text>
</comment>
<dbReference type="SUPFAM" id="SSF69118">
    <property type="entry name" value="AhpD-like"/>
    <property type="match status" value="1"/>
</dbReference>
<keyword evidence="3" id="KW-1185">Reference proteome</keyword>
<dbReference type="OrthoDB" id="7507676at2"/>
<gene>
    <name evidence="2" type="ORF">CWS72_09365</name>
</gene>
<name>A0A2N3PWK1_9PROT</name>
<feature type="domain" description="Carboxymuconolactone decarboxylase-like" evidence="1">
    <location>
        <begin position="23"/>
        <end position="95"/>
    </location>
</feature>
<sequence length="243" mass="25936">MTRKAVAAALVVGIVLFALGMATTTGAQVMKNDALNAKQQGIVTIAAFTAKGDLDKLKGALNEGLDGGLTVNEIKEILVQLYAYAGFPRSLNGLATFMAVMDEREKRGIKDDLGREASPLPADRSRRELGEEIQTRLVGAPVKGRVMEFAPAIDAFLKAHLFGDIFGRDNLDFQSREIATISALASMQGVDAQLQSHLNVGLNVGLSAAQLRGLISVLETKVGRDEADNADTVLNRTLSGRDK</sequence>
<dbReference type="Proteomes" id="UP000233293">
    <property type="component" value="Unassembled WGS sequence"/>
</dbReference>
<dbReference type="InterPro" id="IPR052512">
    <property type="entry name" value="4CMD/NDH-1_regulator"/>
</dbReference>
<evidence type="ECO:0000313" key="2">
    <source>
        <dbReference type="EMBL" id="PKU24792.1"/>
    </source>
</evidence>
<dbReference type="InterPro" id="IPR029032">
    <property type="entry name" value="AhpD-like"/>
</dbReference>
<feature type="domain" description="Carboxymuconolactone decarboxylase-like" evidence="1">
    <location>
        <begin position="151"/>
        <end position="225"/>
    </location>
</feature>
<accession>A0A2N3PWK1</accession>
<dbReference type="EMBL" id="PIUM01000008">
    <property type="protein sequence ID" value="PKU24792.1"/>
    <property type="molecule type" value="Genomic_DNA"/>
</dbReference>
<dbReference type="PANTHER" id="PTHR33570:SF2">
    <property type="entry name" value="CARBOXYMUCONOLACTONE DECARBOXYLASE-LIKE DOMAIN-CONTAINING PROTEIN"/>
    <property type="match status" value="1"/>
</dbReference>
<protein>
    <submittedName>
        <fullName evidence="2">4-carboxymuconolactone decarboxylase</fullName>
    </submittedName>
</protein>
<dbReference type="PANTHER" id="PTHR33570">
    <property type="entry name" value="4-CARBOXYMUCONOLACTONE DECARBOXYLASE FAMILY PROTEIN"/>
    <property type="match status" value="1"/>
</dbReference>
<evidence type="ECO:0000313" key="3">
    <source>
        <dbReference type="Proteomes" id="UP000233293"/>
    </source>
</evidence>
<dbReference type="RefSeq" id="WP_101250335.1">
    <property type="nucleotide sequence ID" value="NZ_PIUM01000008.1"/>
</dbReference>
<dbReference type="AlphaFoldDB" id="A0A2N3PWK1"/>
<organism evidence="2 3">
    <name type="scientific">Telmatospirillum siberiense</name>
    <dbReference type="NCBI Taxonomy" id="382514"/>
    <lineage>
        <taxon>Bacteria</taxon>
        <taxon>Pseudomonadati</taxon>
        <taxon>Pseudomonadota</taxon>
        <taxon>Alphaproteobacteria</taxon>
        <taxon>Rhodospirillales</taxon>
        <taxon>Rhodospirillaceae</taxon>
        <taxon>Telmatospirillum</taxon>
    </lineage>
</organism>